<dbReference type="VEuPathDB" id="FungiDB:VP01_3423g1"/>
<dbReference type="GO" id="GO:0003723">
    <property type="term" value="F:RNA binding"/>
    <property type="evidence" value="ECO:0007669"/>
    <property type="project" value="UniProtKB-KW"/>
</dbReference>
<evidence type="ECO:0000256" key="2">
    <source>
        <dbReference type="SAM" id="MobiDB-lite"/>
    </source>
</evidence>
<dbReference type="GO" id="GO:0015074">
    <property type="term" value="P:DNA integration"/>
    <property type="evidence" value="ECO:0007669"/>
    <property type="project" value="InterPro"/>
</dbReference>
<name>A0A0L6UXD3_9BASI</name>
<dbReference type="EMBL" id="LAVV01008417">
    <property type="protein sequence ID" value="KNZ52862.1"/>
    <property type="molecule type" value="Genomic_DNA"/>
</dbReference>
<dbReference type="PROSITE" id="PS50994">
    <property type="entry name" value="INTEGRASE"/>
    <property type="match status" value="1"/>
</dbReference>
<protein>
    <recommendedName>
        <fullName evidence="3">Integrase catalytic domain-containing protein</fullName>
    </recommendedName>
</protein>
<comment type="caution">
    <text evidence="4">The sequence shown here is derived from an EMBL/GenBank/DDBJ whole genome shotgun (WGS) entry which is preliminary data.</text>
</comment>
<dbReference type="Pfam" id="PF00665">
    <property type="entry name" value="rve"/>
    <property type="match status" value="1"/>
</dbReference>
<dbReference type="CDD" id="cd09272">
    <property type="entry name" value="RNase_HI_RT_Ty1"/>
    <property type="match status" value="1"/>
</dbReference>
<dbReference type="InterPro" id="IPR001584">
    <property type="entry name" value="Integrase_cat-core"/>
</dbReference>
<keyword evidence="5" id="KW-1185">Reference proteome</keyword>
<organism evidence="4 5">
    <name type="scientific">Puccinia sorghi</name>
    <dbReference type="NCBI Taxonomy" id="27349"/>
    <lineage>
        <taxon>Eukaryota</taxon>
        <taxon>Fungi</taxon>
        <taxon>Dikarya</taxon>
        <taxon>Basidiomycota</taxon>
        <taxon>Pucciniomycotina</taxon>
        <taxon>Pucciniomycetes</taxon>
        <taxon>Pucciniales</taxon>
        <taxon>Pucciniaceae</taxon>
        <taxon>Puccinia</taxon>
    </lineage>
</organism>
<dbReference type="Gene3D" id="3.30.420.10">
    <property type="entry name" value="Ribonuclease H-like superfamily/Ribonuclease H"/>
    <property type="match status" value="1"/>
</dbReference>
<dbReference type="AlphaFoldDB" id="A0A0L6UXD3"/>
<evidence type="ECO:0000313" key="4">
    <source>
        <dbReference type="EMBL" id="KNZ52862.1"/>
    </source>
</evidence>
<dbReference type="Pfam" id="PF14223">
    <property type="entry name" value="Retrotran_gag_2"/>
    <property type="match status" value="1"/>
</dbReference>
<dbReference type="OrthoDB" id="3344688at2759"/>
<accession>A0A0L6UXD3</accession>
<evidence type="ECO:0000259" key="3">
    <source>
        <dbReference type="PROSITE" id="PS50994"/>
    </source>
</evidence>
<dbReference type="InterPro" id="IPR012337">
    <property type="entry name" value="RNaseH-like_sf"/>
</dbReference>
<reference evidence="4 5" key="1">
    <citation type="submission" date="2015-08" db="EMBL/GenBank/DDBJ databases">
        <title>Next Generation Sequencing and Analysis of the Genome of Puccinia sorghi L Schw, the Causal Agent of Maize Common Rust.</title>
        <authorList>
            <person name="Rochi L."/>
            <person name="Burguener G."/>
            <person name="Darino M."/>
            <person name="Turjanski A."/>
            <person name="Kreff E."/>
            <person name="Dieguez M.J."/>
            <person name="Sacco F."/>
        </authorList>
    </citation>
    <scope>NUCLEOTIDE SEQUENCE [LARGE SCALE GENOMIC DNA]</scope>
    <source>
        <strain evidence="4 5">RO10H11247</strain>
    </source>
</reference>
<evidence type="ECO:0000256" key="1">
    <source>
        <dbReference type="ARBA" id="ARBA00022884"/>
    </source>
</evidence>
<dbReference type="PANTHER" id="PTHR11439:SF483">
    <property type="entry name" value="PEPTIDE SYNTHASE GLIP-LIKE, PUTATIVE (AFU_ORTHOLOGUE AFUA_3G12920)-RELATED"/>
    <property type="match status" value="1"/>
</dbReference>
<sequence length="803" mass="91219">MSDLESQTPIVKPESQKPTTTTFSNVMDKVNPTVLKTSIEGIPLLTNDNYSLWRVRVVNLLDLVGLKEQIINESSGELPSEDNKLLKSILVAKLDSSVQTNIVNSDNADSAKLIWKSITAFFASTQSSNKARVFKSFLCAQYTPSDIPGFITSMKSFQARLTKVGWDLPANGLGHLVMDKFPSSMDNIYDMITHSRRDISIDTVIDHLRLHADNQDTRASGSGTRSDPITLFTDSSKKCKRGAHNTLANHSQANCWMLHPELRPPNQSHSTRSKTTSPVFSRISSQVLRSRKLPSTQKETWNSSQNCHCTRYCAAIPIKAKSDVTDTLSFLLDVEAKRFDYHPSTIHSDRGSEFLNSSMREYCERHLIKQRTSDAYTPQQNGLAERFNRSILESMRTILEDSGIDRTHWDEIALEAETVEELVPTEPIARVLRERTSQVKPNKYSYLTNDPTSFKKAMVSTEKLGWLQGIDEELDNIEHHEVWEDMYNTPELFLQTLWIFKTKPATLSTHDPDTLLGMDVNKKVDCISLSQVKLIKKGLEMLGMSDCKPVKTPLSVGIQLEPATENQKEEFSKLQINYRTYTGILNYLSCRTRPDLAPAVSILSSFNQEPGINHWKEVIHCWKYLQGTKNLELTLRPAKLDATQALQHFTDATWADDLETRLSRSGSICFWKACPVAWNSKKQKNITLSSTEAELNALSDGVQENQWIKFLAEELWNEKLQPSNFHVDNQGLIEKIEHFGSNSKTKHLDIKMKWLRDLRNKNEIQVTLIPSEEMIADTLTKASCEKSLNRLKEKCFLIHYSPS</sequence>
<feature type="domain" description="Integrase catalytic" evidence="3">
    <location>
        <begin position="274"/>
        <end position="449"/>
    </location>
</feature>
<dbReference type="PANTHER" id="PTHR11439">
    <property type="entry name" value="GAG-POL-RELATED RETROTRANSPOSON"/>
    <property type="match status" value="1"/>
</dbReference>
<keyword evidence="1" id="KW-0694">RNA-binding</keyword>
<dbReference type="InterPro" id="IPR036397">
    <property type="entry name" value="RNaseH_sf"/>
</dbReference>
<proteinExistence type="predicted"/>
<dbReference type="SUPFAM" id="SSF53098">
    <property type="entry name" value="Ribonuclease H-like"/>
    <property type="match status" value="1"/>
</dbReference>
<feature type="region of interest" description="Disordered" evidence="2">
    <location>
        <begin position="1"/>
        <end position="24"/>
    </location>
</feature>
<gene>
    <name evidence="4" type="ORF">VP01_3423g1</name>
</gene>
<evidence type="ECO:0000313" key="5">
    <source>
        <dbReference type="Proteomes" id="UP000037035"/>
    </source>
</evidence>
<dbReference type="Proteomes" id="UP000037035">
    <property type="component" value="Unassembled WGS sequence"/>
</dbReference>
<dbReference type="GO" id="GO:0005634">
    <property type="term" value="C:nucleus"/>
    <property type="evidence" value="ECO:0007669"/>
    <property type="project" value="UniProtKB-ARBA"/>
</dbReference>